<evidence type="ECO:0000313" key="2">
    <source>
        <dbReference type="EMBL" id="MBP1991866.1"/>
    </source>
</evidence>
<dbReference type="EMBL" id="JAGGLB010000010">
    <property type="protein sequence ID" value="MBP1991866.1"/>
    <property type="molecule type" value="Genomic_DNA"/>
</dbReference>
<gene>
    <name evidence="2" type="ORF">J2Z66_003473</name>
</gene>
<accession>A0ABS4IW91</accession>
<keyword evidence="1" id="KW-0812">Transmembrane</keyword>
<comment type="caution">
    <text evidence="2">The sequence shown here is derived from an EMBL/GenBank/DDBJ whole genome shotgun (WGS) entry which is preliminary data.</text>
</comment>
<dbReference type="RefSeq" id="WP_209972576.1">
    <property type="nucleotide sequence ID" value="NZ_JAGGLB010000010.1"/>
</dbReference>
<feature type="transmembrane region" description="Helical" evidence="1">
    <location>
        <begin position="82"/>
        <end position="101"/>
    </location>
</feature>
<proteinExistence type="predicted"/>
<name>A0ABS4IW91_9BACL</name>
<protein>
    <submittedName>
        <fullName evidence="2">Glucan phosphoethanolaminetransferase (Alkaline phosphatase superfamily)</fullName>
    </submittedName>
</protein>
<sequence>MLDEAAKILNEGLTYPFIFIAACEAVYFFVVAIIYYRFLYRTIPVTIAKIVLIVGECAILLICIDGYDWIKSFVADWTTEGIMIGFVVLVAFIVILGAIVGSRQQMKNTGKSGIEDQMKNAARPSHPRTGWR</sequence>
<evidence type="ECO:0000313" key="3">
    <source>
        <dbReference type="Proteomes" id="UP001519287"/>
    </source>
</evidence>
<dbReference type="Proteomes" id="UP001519287">
    <property type="component" value="Unassembled WGS sequence"/>
</dbReference>
<evidence type="ECO:0000256" key="1">
    <source>
        <dbReference type="SAM" id="Phobius"/>
    </source>
</evidence>
<keyword evidence="1" id="KW-0472">Membrane</keyword>
<feature type="transmembrane region" description="Helical" evidence="1">
    <location>
        <begin position="15"/>
        <end position="38"/>
    </location>
</feature>
<organism evidence="2 3">
    <name type="scientific">Paenibacillus eucommiae</name>
    <dbReference type="NCBI Taxonomy" id="1355755"/>
    <lineage>
        <taxon>Bacteria</taxon>
        <taxon>Bacillati</taxon>
        <taxon>Bacillota</taxon>
        <taxon>Bacilli</taxon>
        <taxon>Bacillales</taxon>
        <taxon>Paenibacillaceae</taxon>
        <taxon>Paenibacillus</taxon>
    </lineage>
</organism>
<keyword evidence="3" id="KW-1185">Reference proteome</keyword>
<reference evidence="2 3" key="1">
    <citation type="submission" date="2021-03" db="EMBL/GenBank/DDBJ databases">
        <title>Genomic Encyclopedia of Type Strains, Phase IV (KMG-IV): sequencing the most valuable type-strain genomes for metagenomic binning, comparative biology and taxonomic classification.</title>
        <authorList>
            <person name="Goeker M."/>
        </authorList>
    </citation>
    <scope>NUCLEOTIDE SEQUENCE [LARGE SCALE GENOMIC DNA]</scope>
    <source>
        <strain evidence="2 3">DSM 26048</strain>
    </source>
</reference>
<feature type="transmembrane region" description="Helical" evidence="1">
    <location>
        <begin position="50"/>
        <end position="70"/>
    </location>
</feature>
<keyword evidence="1" id="KW-1133">Transmembrane helix</keyword>
<dbReference type="PROSITE" id="PS51257">
    <property type="entry name" value="PROKAR_LIPOPROTEIN"/>
    <property type="match status" value="1"/>
</dbReference>